<dbReference type="SMART" id="SM00382">
    <property type="entry name" value="AAA"/>
    <property type="match status" value="1"/>
</dbReference>
<dbReference type="OrthoDB" id="6500128at2759"/>
<comment type="subcellular location">
    <subcellularLocation>
        <location evidence="1">Mitochondrion membrane</location>
        <topology evidence="1">Multi-pass membrane protein</topology>
    </subcellularLocation>
</comment>
<evidence type="ECO:0000313" key="15">
    <source>
        <dbReference type="Proteomes" id="UP000324585"/>
    </source>
</evidence>
<evidence type="ECO:0000256" key="11">
    <source>
        <dbReference type="SAM" id="Phobius"/>
    </source>
</evidence>
<keyword evidence="4 11" id="KW-0812">Transmembrane</keyword>
<feature type="domain" description="ABC transporter" evidence="12">
    <location>
        <begin position="541"/>
        <end position="777"/>
    </location>
</feature>
<evidence type="ECO:0000313" key="14">
    <source>
        <dbReference type="EMBL" id="KAA8492609.1"/>
    </source>
</evidence>
<evidence type="ECO:0000256" key="1">
    <source>
        <dbReference type="ARBA" id="ARBA00004225"/>
    </source>
</evidence>
<evidence type="ECO:0000256" key="3">
    <source>
        <dbReference type="ARBA" id="ARBA00022448"/>
    </source>
</evidence>
<evidence type="ECO:0000256" key="4">
    <source>
        <dbReference type="ARBA" id="ARBA00022692"/>
    </source>
</evidence>
<feature type="compositionally biased region" description="Polar residues" evidence="10">
    <location>
        <begin position="108"/>
        <end position="119"/>
    </location>
</feature>
<evidence type="ECO:0000259" key="13">
    <source>
        <dbReference type="PROSITE" id="PS50929"/>
    </source>
</evidence>
<dbReference type="GO" id="GO:0005524">
    <property type="term" value="F:ATP binding"/>
    <property type="evidence" value="ECO:0007669"/>
    <property type="project" value="UniProtKB-KW"/>
</dbReference>
<protein>
    <recommendedName>
        <fullName evidence="2">Probable ATP-dependent transporter ycf16</fullName>
    </recommendedName>
</protein>
<feature type="transmembrane region" description="Helical" evidence="11">
    <location>
        <begin position="351"/>
        <end position="373"/>
    </location>
</feature>
<dbReference type="InterPro" id="IPR036640">
    <property type="entry name" value="ABC1_TM_sf"/>
</dbReference>
<dbReference type="GO" id="GO:0006879">
    <property type="term" value="P:intracellular iron ion homeostasis"/>
    <property type="evidence" value="ECO:0007669"/>
    <property type="project" value="TreeGrafter"/>
</dbReference>
<evidence type="ECO:0000256" key="7">
    <source>
        <dbReference type="ARBA" id="ARBA00022989"/>
    </source>
</evidence>
<comment type="caution">
    <text evidence="14">The sequence shown here is derived from an EMBL/GenBank/DDBJ whole genome shotgun (WGS) entry which is preliminary data.</text>
</comment>
<organism evidence="14 15">
    <name type="scientific">Porphyridium purpureum</name>
    <name type="common">Red alga</name>
    <name type="synonym">Porphyridium cruentum</name>
    <dbReference type="NCBI Taxonomy" id="35688"/>
    <lineage>
        <taxon>Eukaryota</taxon>
        <taxon>Rhodophyta</taxon>
        <taxon>Bangiophyceae</taxon>
        <taxon>Porphyridiales</taxon>
        <taxon>Porphyridiaceae</taxon>
        <taxon>Porphyridium</taxon>
    </lineage>
</organism>
<keyword evidence="3" id="KW-0813">Transport</keyword>
<dbReference type="Gene3D" id="3.40.50.300">
    <property type="entry name" value="P-loop containing nucleotide triphosphate hydrolases"/>
    <property type="match status" value="1"/>
</dbReference>
<evidence type="ECO:0000256" key="9">
    <source>
        <dbReference type="ARBA" id="ARBA00024363"/>
    </source>
</evidence>
<name>A0A5J4YMF3_PORPP</name>
<dbReference type="SUPFAM" id="SSF90123">
    <property type="entry name" value="ABC transporter transmembrane region"/>
    <property type="match status" value="1"/>
</dbReference>
<dbReference type="Gene3D" id="1.20.1560.10">
    <property type="entry name" value="ABC transporter type 1, transmembrane domain"/>
    <property type="match status" value="1"/>
</dbReference>
<dbReference type="GO" id="GO:0016887">
    <property type="term" value="F:ATP hydrolysis activity"/>
    <property type="evidence" value="ECO:0007669"/>
    <property type="project" value="InterPro"/>
</dbReference>
<dbReference type="InterPro" id="IPR003593">
    <property type="entry name" value="AAA+_ATPase"/>
</dbReference>
<dbReference type="PROSITE" id="PS50893">
    <property type="entry name" value="ABC_TRANSPORTER_2"/>
    <property type="match status" value="1"/>
</dbReference>
<keyword evidence="6" id="KW-0067">ATP-binding</keyword>
<gene>
    <name evidence="14" type="ORF">FVE85_8116</name>
</gene>
<dbReference type="InterPro" id="IPR027417">
    <property type="entry name" value="P-loop_NTPase"/>
</dbReference>
<dbReference type="InterPro" id="IPR039421">
    <property type="entry name" value="Type_1_exporter"/>
</dbReference>
<evidence type="ECO:0000256" key="2">
    <source>
        <dbReference type="ARBA" id="ARBA00014334"/>
    </source>
</evidence>
<keyword evidence="15" id="KW-1185">Reference proteome</keyword>
<dbReference type="PROSITE" id="PS50929">
    <property type="entry name" value="ABC_TM1F"/>
    <property type="match status" value="1"/>
</dbReference>
<dbReference type="PANTHER" id="PTHR24221:SF402">
    <property type="entry name" value="IRON-SULFUR CLUSTERS TRANSPORTER ABCB7, MITOCHONDRIAL"/>
    <property type="match status" value="1"/>
</dbReference>
<evidence type="ECO:0000259" key="12">
    <source>
        <dbReference type="PROSITE" id="PS50893"/>
    </source>
</evidence>
<evidence type="ECO:0000256" key="6">
    <source>
        <dbReference type="ARBA" id="ARBA00022840"/>
    </source>
</evidence>
<feature type="region of interest" description="Disordered" evidence="10">
    <location>
        <begin position="83"/>
        <end position="159"/>
    </location>
</feature>
<evidence type="ECO:0000256" key="5">
    <source>
        <dbReference type="ARBA" id="ARBA00022741"/>
    </source>
</evidence>
<evidence type="ECO:0000256" key="8">
    <source>
        <dbReference type="ARBA" id="ARBA00023136"/>
    </source>
</evidence>
<feature type="domain" description="ABC transmembrane type-1" evidence="13">
    <location>
        <begin position="203"/>
        <end position="497"/>
    </location>
</feature>
<dbReference type="InterPro" id="IPR003439">
    <property type="entry name" value="ABC_transporter-like_ATP-bd"/>
</dbReference>
<sequence length="783" mass="85727">MAVLVRATRRWSRNSARILHTAVSAFGGHGDFSRAFAARISHVGGLNHLRCAQRLGLAGDNLATSKFNCRTVAFSNGVIVSRHSPESQTDQRRNPLDPIRCGFDRVSSRSSVPTPNGSGFTIRRYVQHSASSTQVPIIGPPDGGDDEDESDVKGSSNGIGKKVPGVKKISGVGVEPADTRSVLYELWRYVWPKEPELRRTIQLALGLLMASKLMNISVPFLLKLSVDSLAQGSSVADVAASQGLGMWPAAILVGYGAARIGTSLTSELRNVVYARVSREAIKDVSLRAFRHLTNLDMKWHVQRRTGAVSRALDRGQKGIDFTMRALVFNILPTSAELALVSGLLYVQYGALYSFIALGMVGSYSAFTFLTTSWRTKFRKDMNRADNAASNKVVDSLMNFESVKLFGNEEFEARQYEAELRKYADAHFKTNQSLGMLNFGQNAIFSVSLTAIMLIAANSIAAGQAGMTVGDLVMVNGLLFQLSIPLNFLGTVYREVKQSMIDMETLFGLLQEKSGSSENESKKLPPFIMRTDSKNGHRMGTIEFRNVSFSYTPERKILDNVSFVLEGGKCSALVGASGAGKSSIMRLLFRFYSPQEGSILIDGQDISQVEVQSLRKCMGVIPQDTVLFNGTVMYNIRYGNPDATDEQVMEAARAAHIHNTIISMPEGYNALVGERGLMLSGGEKQRMAIARAMLRQPRIWLCDEATSSLDMLTEASILNNIKHLSEGSTSVFIAHRLSTIMDADQIIVLNSGAPGIHDSGTHAALVAREGLYQSMWRMQQDQQS</sequence>
<feature type="transmembrane region" description="Helical" evidence="11">
    <location>
        <begin position="326"/>
        <end position="345"/>
    </location>
</feature>
<proteinExistence type="inferred from homology"/>
<dbReference type="Proteomes" id="UP000324585">
    <property type="component" value="Unassembled WGS sequence"/>
</dbReference>
<reference evidence="15" key="1">
    <citation type="journal article" date="2019" name="Nat. Commun.">
        <title>Expansion of phycobilisome linker gene families in mesophilic red algae.</title>
        <authorList>
            <person name="Lee J."/>
            <person name="Kim D."/>
            <person name="Bhattacharya D."/>
            <person name="Yoon H.S."/>
        </authorList>
    </citation>
    <scope>NUCLEOTIDE SEQUENCE [LARGE SCALE GENOMIC DNA]</scope>
    <source>
        <strain evidence="15">CCMP 1328</strain>
    </source>
</reference>
<dbReference type="InterPro" id="IPR017871">
    <property type="entry name" value="ABC_transporter-like_CS"/>
</dbReference>
<keyword evidence="7 11" id="KW-1133">Transmembrane helix</keyword>
<dbReference type="InterPro" id="IPR011527">
    <property type="entry name" value="ABC1_TM_dom"/>
</dbReference>
<comment type="similarity">
    <text evidence="9">Belongs to the ABC transporter superfamily. ABCB family. Heavy Metal importer (TC 3.A.1.210) subfamily.</text>
</comment>
<dbReference type="PANTHER" id="PTHR24221">
    <property type="entry name" value="ATP-BINDING CASSETTE SUB-FAMILY B"/>
    <property type="match status" value="1"/>
</dbReference>
<dbReference type="GO" id="GO:0140359">
    <property type="term" value="F:ABC-type transporter activity"/>
    <property type="evidence" value="ECO:0007669"/>
    <property type="project" value="InterPro"/>
</dbReference>
<evidence type="ECO:0000256" key="10">
    <source>
        <dbReference type="SAM" id="MobiDB-lite"/>
    </source>
</evidence>
<feature type="transmembrane region" description="Helical" evidence="11">
    <location>
        <begin position="442"/>
        <end position="460"/>
    </location>
</feature>
<keyword evidence="5" id="KW-0547">Nucleotide-binding</keyword>
<feature type="compositionally biased region" description="Basic and acidic residues" evidence="10">
    <location>
        <begin position="83"/>
        <end position="95"/>
    </location>
</feature>
<accession>A0A5J4YMF3</accession>
<dbReference type="CDD" id="cd18582">
    <property type="entry name" value="ABC_6TM_ATM1_ABCB7"/>
    <property type="match status" value="1"/>
</dbReference>
<dbReference type="OMA" id="VFHIIPI"/>
<dbReference type="Pfam" id="PF00005">
    <property type="entry name" value="ABC_tran"/>
    <property type="match status" value="1"/>
</dbReference>
<dbReference type="SUPFAM" id="SSF52540">
    <property type="entry name" value="P-loop containing nucleoside triphosphate hydrolases"/>
    <property type="match status" value="1"/>
</dbReference>
<dbReference type="EMBL" id="VRMN01000009">
    <property type="protein sequence ID" value="KAA8492609.1"/>
    <property type="molecule type" value="Genomic_DNA"/>
</dbReference>
<dbReference type="Pfam" id="PF00664">
    <property type="entry name" value="ABC_membrane"/>
    <property type="match status" value="1"/>
</dbReference>
<dbReference type="GO" id="GO:0005743">
    <property type="term" value="C:mitochondrial inner membrane"/>
    <property type="evidence" value="ECO:0007669"/>
    <property type="project" value="TreeGrafter"/>
</dbReference>
<dbReference type="AlphaFoldDB" id="A0A5J4YMF3"/>
<dbReference type="PROSITE" id="PS00211">
    <property type="entry name" value="ABC_TRANSPORTER_1"/>
    <property type="match status" value="1"/>
</dbReference>
<keyword evidence="8 11" id="KW-0472">Membrane</keyword>
<dbReference type="FunFam" id="3.40.50.300:FF:000287">
    <property type="entry name" value="Multidrug ABC transporter ATP-binding protein"/>
    <property type="match status" value="1"/>
</dbReference>